<reference evidence="1 2" key="1">
    <citation type="submission" date="2021-07" db="EMBL/GenBank/DDBJ databases">
        <title>Genome data of Colletotrichum spaethianum.</title>
        <authorList>
            <person name="Utami Y.D."/>
            <person name="Hiruma K."/>
        </authorList>
    </citation>
    <scope>NUCLEOTIDE SEQUENCE [LARGE SCALE GENOMIC DNA]</scope>
    <source>
        <strain evidence="1 2">MAFF 242679</strain>
    </source>
</reference>
<gene>
    <name evidence="1" type="ORF">ColLi_13070</name>
</gene>
<dbReference type="Proteomes" id="UP001055172">
    <property type="component" value="Unassembled WGS sequence"/>
</dbReference>
<organism evidence="1 2">
    <name type="scientific">Colletotrichum liriopes</name>
    <dbReference type="NCBI Taxonomy" id="708192"/>
    <lineage>
        <taxon>Eukaryota</taxon>
        <taxon>Fungi</taxon>
        <taxon>Dikarya</taxon>
        <taxon>Ascomycota</taxon>
        <taxon>Pezizomycotina</taxon>
        <taxon>Sordariomycetes</taxon>
        <taxon>Hypocreomycetidae</taxon>
        <taxon>Glomerellales</taxon>
        <taxon>Glomerellaceae</taxon>
        <taxon>Colletotrichum</taxon>
        <taxon>Colletotrichum spaethianum species complex</taxon>
    </lineage>
</organism>
<protein>
    <submittedName>
        <fullName evidence="1">Uncharacterized protein</fullName>
    </submittedName>
</protein>
<dbReference type="EMBL" id="BPPX01000050">
    <property type="protein sequence ID" value="GJC90232.1"/>
    <property type="molecule type" value="Genomic_DNA"/>
</dbReference>
<keyword evidence="2" id="KW-1185">Reference proteome</keyword>
<dbReference type="AlphaFoldDB" id="A0AA37H023"/>
<sequence>MVAHVALEGMLRVLHLQIQVGAHGADLALEAVDAALEVVNLLKLAQLLTQRVEYLRRLLVAVLGLLAVLVDRAEDGADLVIDRLQAVVQVGKLRSRRCDGVGVGVGDGVQVNRAAVNLDLEDTVGLAQLDLAGAAEVAVVILAVAEGEGADVALGLVVGRAVVQEAAHHAAGAAVAVDDKDEAVEAGRRVGGAHADVGRATVGEPDVEVPARALGAVGSEVDVGDEVAVHHLLGAPD</sequence>
<proteinExistence type="predicted"/>
<accession>A0AA37H023</accession>
<comment type="caution">
    <text evidence="1">The sequence shown here is derived from an EMBL/GenBank/DDBJ whole genome shotgun (WGS) entry which is preliminary data.</text>
</comment>
<evidence type="ECO:0000313" key="2">
    <source>
        <dbReference type="Proteomes" id="UP001055172"/>
    </source>
</evidence>
<evidence type="ECO:0000313" key="1">
    <source>
        <dbReference type="EMBL" id="GJC90232.1"/>
    </source>
</evidence>
<name>A0AA37H023_9PEZI</name>